<keyword evidence="8 10" id="KW-0472">Membrane</keyword>
<evidence type="ECO:0000313" key="13">
    <source>
        <dbReference type="Proteomes" id="UP000275408"/>
    </source>
</evidence>
<evidence type="ECO:0000256" key="7">
    <source>
        <dbReference type="ARBA" id="ARBA00023065"/>
    </source>
</evidence>
<sequence length="152" mass="17638">MALVLFIRKFPKLGIYVVMFTSILYTFTKFFMIFVLFLVAFALSFFTLFYDPQQSIRAFGEPGRAIVKTAVMMIGEFDFDDLFNSPDQDVPDVAWFIFIVFLIIMTLILMNLLQNDNRLVEVSFPETPKIFAKHEKLGHYVDFRELCIVCGG</sequence>
<dbReference type="PANTHER" id="PTHR47143:SF3">
    <property type="entry name" value="PWWP DOMAIN-CONTAINING PROTEIN"/>
    <property type="match status" value="1"/>
</dbReference>
<comment type="subcellular location">
    <subcellularLocation>
        <location evidence="1">Membrane</location>
        <topology evidence="1">Multi-pass membrane protein</topology>
    </subcellularLocation>
</comment>
<proteinExistence type="predicted"/>
<comment type="caution">
    <text evidence="12">The sequence shown here is derived from an EMBL/GenBank/DDBJ whole genome shotgun (WGS) entry which is preliminary data.</text>
</comment>
<gene>
    <name evidence="12" type="ORF">pdam_00021148</name>
</gene>
<keyword evidence="13" id="KW-1185">Reference proteome</keyword>
<evidence type="ECO:0000259" key="11">
    <source>
        <dbReference type="Pfam" id="PF00520"/>
    </source>
</evidence>
<keyword evidence="9" id="KW-0407">Ion channel</keyword>
<keyword evidence="2" id="KW-0813">Transport</keyword>
<keyword evidence="6" id="KW-0040">ANK repeat</keyword>
<dbReference type="Pfam" id="PF00520">
    <property type="entry name" value="Ion_trans"/>
    <property type="match status" value="1"/>
</dbReference>
<evidence type="ECO:0000313" key="12">
    <source>
        <dbReference type="EMBL" id="RMX34541.1"/>
    </source>
</evidence>
<evidence type="ECO:0000256" key="8">
    <source>
        <dbReference type="ARBA" id="ARBA00023136"/>
    </source>
</evidence>
<evidence type="ECO:0000256" key="2">
    <source>
        <dbReference type="ARBA" id="ARBA00022448"/>
    </source>
</evidence>
<accession>A0A3M6T3S8</accession>
<dbReference type="PANTHER" id="PTHR47143">
    <property type="entry name" value="TRANSIENT RECEPTOR POTENTIAL CATION CHANNEL PROTEIN PAINLESS"/>
    <property type="match status" value="1"/>
</dbReference>
<keyword evidence="7" id="KW-0406">Ion transport</keyword>
<dbReference type="EMBL" id="RCHS01004382">
    <property type="protein sequence ID" value="RMX34541.1"/>
    <property type="molecule type" value="Genomic_DNA"/>
</dbReference>
<reference evidence="12 13" key="1">
    <citation type="journal article" date="2018" name="Sci. Rep.">
        <title>Comparative analysis of the Pocillopora damicornis genome highlights role of immune system in coral evolution.</title>
        <authorList>
            <person name="Cunning R."/>
            <person name="Bay R.A."/>
            <person name="Gillette P."/>
            <person name="Baker A.C."/>
            <person name="Traylor-Knowles N."/>
        </authorList>
    </citation>
    <scope>NUCLEOTIDE SEQUENCE [LARGE SCALE GENOMIC DNA]</scope>
    <source>
        <strain evidence="12">RSMAS</strain>
        <tissue evidence="12">Whole animal</tissue>
    </source>
</reference>
<dbReference type="GO" id="GO:1902495">
    <property type="term" value="C:transmembrane transporter complex"/>
    <property type="evidence" value="ECO:0007669"/>
    <property type="project" value="TreeGrafter"/>
</dbReference>
<keyword evidence="5 10" id="KW-1133">Transmembrane helix</keyword>
<evidence type="ECO:0000256" key="9">
    <source>
        <dbReference type="ARBA" id="ARBA00023303"/>
    </source>
</evidence>
<evidence type="ECO:0000256" key="1">
    <source>
        <dbReference type="ARBA" id="ARBA00004141"/>
    </source>
</evidence>
<keyword evidence="3 10" id="KW-0812">Transmembrane</keyword>
<evidence type="ECO:0000256" key="3">
    <source>
        <dbReference type="ARBA" id="ARBA00022692"/>
    </source>
</evidence>
<dbReference type="InterPro" id="IPR005821">
    <property type="entry name" value="Ion_trans_dom"/>
</dbReference>
<evidence type="ECO:0000256" key="6">
    <source>
        <dbReference type="ARBA" id="ARBA00023043"/>
    </source>
</evidence>
<dbReference type="InterPro" id="IPR052076">
    <property type="entry name" value="TRP_cation_channel"/>
</dbReference>
<protein>
    <recommendedName>
        <fullName evidence="11">Ion transport domain-containing protein</fullName>
    </recommendedName>
</protein>
<evidence type="ECO:0000256" key="4">
    <source>
        <dbReference type="ARBA" id="ARBA00022737"/>
    </source>
</evidence>
<dbReference type="Gene3D" id="1.10.287.70">
    <property type="match status" value="1"/>
</dbReference>
<feature type="domain" description="Ion transport" evidence="11">
    <location>
        <begin position="4"/>
        <end position="113"/>
    </location>
</feature>
<dbReference type="AlphaFoldDB" id="A0A3M6T3S8"/>
<keyword evidence="4" id="KW-0677">Repeat</keyword>
<dbReference type="GO" id="GO:0005216">
    <property type="term" value="F:monoatomic ion channel activity"/>
    <property type="evidence" value="ECO:0007669"/>
    <property type="project" value="InterPro"/>
</dbReference>
<feature type="transmembrane region" description="Helical" evidence="10">
    <location>
        <begin position="93"/>
        <end position="113"/>
    </location>
</feature>
<evidence type="ECO:0000256" key="5">
    <source>
        <dbReference type="ARBA" id="ARBA00022989"/>
    </source>
</evidence>
<evidence type="ECO:0000256" key="10">
    <source>
        <dbReference type="SAM" id="Phobius"/>
    </source>
</evidence>
<organism evidence="12 13">
    <name type="scientific">Pocillopora damicornis</name>
    <name type="common">Cauliflower coral</name>
    <name type="synonym">Millepora damicornis</name>
    <dbReference type="NCBI Taxonomy" id="46731"/>
    <lineage>
        <taxon>Eukaryota</taxon>
        <taxon>Metazoa</taxon>
        <taxon>Cnidaria</taxon>
        <taxon>Anthozoa</taxon>
        <taxon>Hexacorallia</taxon>
        <taxon>Scleractinia</taxon>
        <taxon>Astrocoeniina</taxon>
        <taxon>Pocilloporidae</taxon>
        <taxon>Pocillopora</taxon>
    </lineage>
</organism>
<feature type="non-terminal residue" evidence="12">
    <location>
        <position position="152"/>
    </location>
</feature>
<dbReference type="Proteomes" id="UP000275408">
    <property type="component" value="Unassembled WGS sequence"/>
</dbReference>
<name>A0A3M6T3S8_POCDA</name>
<feature type="transmembrane region" description="Helical" evidence="10">
    <location>
        <begin position="13"/>
        <end position="46"/>
    </location>
</feature>